<evidence type="ECO:0000256" key="1">
    <source>
        <dbReference type="ARBA" id="ARBA00004651"/>
    </source>
</evidence>
<gene>
    <name evidence="9" type="primary">secD</name>
    <name evidence="13" type="ORF">A2824_03835</name>
</gene>
<evidence type="ECO:0000259" key="11">
    <source>
        <dbReference type="Pfam" id="PF21760"/>
    </source>
</evidence>
<keyword evidence="5 9" id="KW-0653">Protein transport</keyword>
<feature type="transmembrane region" description="Helical" evidence="9">
    <location>
        <begin position="390"/>
        <end position="413"/>
    </location>
</feature>
<dbReference type="NCBIfam" id="TIGR01129">
    <property type="entry name" value="secD"/>
    <property type="match status" value="1"/>
</dbReference>
<dbReference type="NCBIfam" id="TIGR00916">
    <property type="entry name" value="2A0604s01"/>
    <property type="match status" value="1"/>
</dbReference>
<keyword evidence="3 9" id="KW-1003">Cell membrane</keyword>
<evidence type="ECO:0000256" key="6">
    <source>
        <dbReference type="ARBA" id="ARBA00022989"/>
    </source>
</evidence>
<evidence type="ECO:0000256" key="7">
    <source>
        <dbReference type="ARBA" id="ARBA00023010"/>
    </source>
</evidence>
<dbReference type="InterPro" id="IPR055344">
    <property type="entry name" value="SecD_SecF_C_bact"/>
</dbReference>
<comment type="caution">
    <text evidence="9">Lacks conserved residue(s) required for the propagation of feature annotation.</text>
</comment>
<feature type="transmembrane region" description="Helical" evidence="9">
    <location>
        <begin position="316"/>
        <end position="337"/>
    </location>
</feature>
<dbReference type="AlphaFoldDB" id="A0A1F6VKA8"/>
<dbReference type="InterPro" id="IPR022813">
    <property type="entry name" value="SecD/SecF_arch_bac"/>
</dbReference>
<comment type="subcellular location">
    <subcellularLocation>
        <location evidence="1 9">Cell membrane</location>
        <topology evidence="1 9">Multi-pass membrane protein</topology>
    </subcellularLocation>
</comment>
<dbReference type="Pfam" id="PF22599">
    <property type="entry name" value="SecDF_P1_head"/>
    <property type="match status" value="1"/>
</dbReference>
<dbReference type="EMBL" id="MFTT01000013">
    <property type="protein sequence ID" value="OGI70073.1"/>
    <property type="molecule type" value="Genomic_DNA"/>
</dbReference>
<dbReference type="HAMAP" id="MF_01463_B">
    <property type="entry name" value="SecD_B"/>
    <property type="match status" value="1"/>
</dbReference>
<dbReference type="SUPFAM" id="SSF82866">
    <property type="entry name" value="Multidrug efflux transporter AcrB transmembrane domain"/>
    <property type="match status" value="1"/>
</dbReference>
<evidence type="ECO:0000256" key="5">
    <source>
        <dbReference type="ARBA" id="ARBA00022927"/>
    </source>
</evidence>
<dbReference type="GO" id="GO:0005886">
    <property type="term" value="C:plasma membrane"/>
    <property type="evidence" value="ECO:0007669"/>
    <property type="project" value="UniProtKB-SubCell"/>
</dbReference>
<evidence type="ECO:0000256" key="2">
    <source>
        <dbReference type="ARBA" id="ARBA00022448"/>
    </source>
</evidence>
<evidence type="ECO:0000256" key="4">
    <source>
        <dbReference type="ARBA" id="ARBA00022692"/>
    </source>
</evidence>
<comment type="caution">
    <text evidence="13">The sequence shown here is derived from an EMBL/GenBank/DDBJ whole genome shotgun (WGS) entry which is preliminary data.</text>
</comment>
<dbReference type="InterPro" id="IPR054384">
    <property type="entry name" value="SecDF_P1_head"/>
</dbReference>
<comment type="similarity">
    <text evidence="9">Belongs to the SecD/SecF family. SecD subfamily.</text>
</comment>
<feature type="domain" description="Protein translocase subunit SecDF P1" evidence="11">
    <location>
        <begin position="76"/>
        <end position="140"/>
    </location>
</feature>
<comment type="function">
    <text evidence="9">Part of the Sec protein translocase complex. Interacts with the SecYEG preprotein conducting channel. SecDF uses the proton motive force (PMF) to complete protein translocation after the ATP-dependent function of SecA.</text>
</comment>
<dbReference type="GO" id="GO:0065002">
    <property type="term" value="P:intracellular protein transmembrane transport"/>
    <property type="evidence" value="ECO:0007669"/>
    <property type="project" value="UniProtKB-UniRule"/>
</dbReference>
<protein>
    <recommendedName>
        <fullName evidence="9">Protein translocase subunit SecD</fullName>
    </recommendedName>
</protein>
<dbReference type="GO" id="GO:0015450">
    <property type="term" value="F:protein-transporting ATPase activity"/>
    <property type="evidence" value="ECO:0007669"/>
    <property type="project" value="InterPro"/>
</dbReference>
<feature type="transmembrane region" description="Helical" evidence="9">
    <location>
        <begin position="290"/>
        <end position="310"/>
    </location>
</feature>
<keyword evidence="2 9" id="KW-0813">Transport</keyword>
<feature type="domain" description="SecDF P1 head subdomain" evidence="12">
    <location>
        <begin position="150"/>
        <end position="244"/>
    </location>
</feature>
<keyword evidence="4 9" id="KW-0812">Transmembrane</keyword>
<dbReference type="Pfam" id="PF21760">
    <property type="entry name" value="SecD_1st"/>
    <property type="match status" value="1"/>
</dbReference>
<dbReference type="InterPro" id="IPR048634">
    <property type="entry name" value="SecD_SecF_C"/>
</dbReference>
<feature type="transmembrane region" description="Helical" evidence="9">
    <location>
        <begin position="368"/>
        <end position="384"/>
    </location>
</feature>
<keyword evidence="8 9" id="KW-0472">Membrane</keyword>
<reference evidence="13 14" key="1">
    <citation type="journal article" date="2016" name="Nat. Commun.">
        <title>Thousands of microbial genomes shed light on interconnected biogeochemical processes in an aquifer system.</title>
        <authorList>
            <person name="Anantharaman K."/>
            <person name="Brown C.T."/>
            <person name="Hug L.A."/>
            <person name="Sharon I."/>
            <person name="Castelle C.J."/>
            <person name="Probst A.J."/>
            <person name="Thomas B.C."/>
            <person name="Singh A."/>
            <person name="Wilkins M.J."/>
            <person name="Karaoz U."/>
            <person name="Brodie E.L."/>
            <person name="Williams K.H."/>
            <person name="Hubbard S.S."/>
            <person name="Banfield J.F."/>
        </authorList>
    </citation>
    <scope>NUCLEOTIDE SEQUENCE [LARGE SCALE GENOMIC DNA]</scope>
</reference>
<keyword evidence="6 9" id="KW-1133">Transmembrane helix</keyword>
<dbReference type="GO" id="GO:0006605">
    <property type="term" value="P:protein targeting"/>
    <property type="evidence" value="ECO:0007669"/>
    <property type="project" value="UniProtKB-UniRule"/>
</dbReference>
<dbReference type="InterPro" id="IPR022646">
    <property type="entry name" value="SecD/SecF_CS"/>
</dbReference>
<accession>A0A1F6VKA8</accession>
<dbReference type="STRING" id="1801743.A2824_03835"/>
<dbReference type="PANTHER" id="PTHR30081:SF1">
    <property type="entry name" value="PROTEIN TRANSLOCASE SUBUNIT SECD"/>
    <property type="match status" value="1"/>
</dbReference>
<evidence type="ECO:0000256" key="3">
    <source>
        <dbReference type="ARBA" id="ARBA00022475"/>
    </source>
</evidence>
<evidence type="ECO:0000313" key="14">
    <source>
        <dbReference type="Proteomes" id="UP000178059"/>
    </source>
</evidence>
<evidence type="ECO:0000256" key="9">
    <source>
        <dbReference type="HAMAP-Rule" id="MF_01463"/>
    </source>
</evidence>
<dbReference type="Proteomes" id="UP000178059">
    <property type="component" value="Unassembled WGS sequence"/>
</dbReference>
<name>A0A1F6VKA8_9BACT</name>
<dbReference type="InterPro" id="IPR048631">
    <property type="entry name" value="SecD_1st"/>
</dbReference>
<evidence type="ECO:0000259" key="10">
    <source>
        <dbReference type="Pfam" id="PF02355"/>
    </source>
</evidence>
<dbReference type="PANTHER" id="PTHR30081">
    <property type="entry name" value="PROTEIN-EXPORT MEMBRANE PROTEIN SEC"/>
    <property type="match status" value="1"/>
</dbReference>
<comment type="subunit">
    <text evidence="9">Forms a complex with SecF. Part of the essential Sec protein translocation apparatus which comprises SecA, SecYEG and auxiliary proteins SecDF. Other proteins may also be involved.</text>
</comment>
<evidence type="ECO:0000313" key="13">
    <source>
        <dbReference type="EMBL" id="OGI70073.1"/>
    </source>
</evidence>
<feature type="domain" description="Protein export membrane protein SecD/SecF C-terminal" evidence="10">
    <location>
        <begin position="246"/>
        <end position="410"/>
    </location>
</feature>
<proteinExistence type="inferred from homology"/>
<dbReference type="Gene3D" id="1.20.1640.10">
    <property type="entry name" value="Multidrug efflux transporter AcrB transmembrane domain"/>
    <property type="match status" value="1"/>
</dbReference>
<dbReference type="Pfam" id="PF02355">
    <property type="entry name" value="SecD_SecF_C"/>
    <property type="match status" value="1"/>
</dbReference>
<sequence length="434" mass="47114">MWKVRLTAVLLLIFGLLVGYFVYASNPEPKAALLPVPSFIKKIPFKLGLDLSGGTHLIYRADVSLLKDIDISDSMNSLRDVIERRVNLFGVAEPVVQVQEERLGGLKENRLIVDLPGVTDVDQAVAMIGQTPLLEFKTENEDGTDFVSTPLTGRYLERAILEFDQTAYQPIVSLQFDKDGAELFRQITKENVGKLVAIYLDGAPISIPVVREEISGGLAQITGDFTPKEAKILVGRLNSGALPVPIELISTQTVGATLGEKAVADGVKAGLISFVILAIFFVLWYRLPGIIAILSLIIYIALMLALFKLIPVTLTAAGIAGFIISLGVAVDANILIFERIKEELRGGLKISDAVTTGFKRAWFSIRDANLTTLIAAIILFWFGTSSIQGFALVFGLGIIVSMLSAITLSRYFLRGVSFGNGKAMKFLFSSGISK</sequence>
<dbReference type="InterPro" id="IPR005791">
    <property type="entry name" value="SecD"/>
</dbReference>
<dbReference type="Pfam" id="PF07549">
    <property type="entry name" value="Sec_GG"/>
    <property type="match status" value="1"/>
</dbReference>
<organism evidence="13 14">
    <name type="scientific">Candidatus Nomurabacteria bacterium RIFCSPHIGHO2_01_FULL_42_16</name>
    <dbReference type="NCBI Taxonomy" id="1801743"/>
    <lineage>
        <taxon>Bacteria</taxon>
        <taxon>Candidatus Nomuraibacteriota</taxon>
    </lineage>
</organism>
<keyword evidence="7 9" id="KW-0811">Translocation</keyword>
<evidence type="ECO:0000259" key="12">
    <source>
        <dbReference type="Pfam" id="PF22599"/>
    </source>
</evidence>
<dbReference type="GO" id="GO:0043952">
    <property type="term" value="P:protein transport by the Sec complex"/>
    <property type="evidence" value="ECO:0007669"/>
    <property type="project" value="UniProtKB-UniRule"/>
</dbReference>
<feature type="transmembrane region" description="Helical" evidence="9">
    <location>
        <begin position="266"/>
        <end position="285"/>
    </location>
</feature>
<dbReference type="Gene3D" id="3.30.1360.200">
    <property type="match status" value="1"/>
</dbReference>
<evidence type="ECO:0000256" key="8">
    <source>
        <dbReference type="ARBA" id="ARBA00023136"/>
    </source>
</evidence>